<evidence type="ECO:0000259" key="2">
    <source>
        <dbReference type="Pfam" id="PF23639"/>
    </source>
</evidence>
<dbReference type="InterPro" id="IPR055570">
    <property type="entry name" value="DUF7146"/>
</dbReference>
<dbReference type="Pfam" id="PF23639">
    <property type="entry name" value="DUF7146"/>
    <property type="match status" value="1"/>
</dbReference>
<protein>
    <submittedName>
        <fullName evidence="3">Uncharacterized protein</fullName>
    </submittedName>
</protein>
<dbReference type="Gene3D" id="3.40.1360.10">
    <property type="match status" value="1"/>
</dbReference>
<sequence length="288" mass="31040">MIHPRQFTEHLGGTWYRSYGTAPCPACQIERRKDQNALTINAGDRRLLLHCKKAGCSFRDILRAVGIAGTTQEFDPVVMRQMERARAEKAEKKLQRARSIWAQGQSIEGTHGEAYLRGRGIICAMPGSLRWLPDTYHTPSGTFCAAIVADVSTGGIHRTFFTKRGERLRQSAKMMFGPCRGGAVRLSESTGPLVVSEGIETGLSLLSGLLDGPATVWAALSTSGIKGLRLPPIPGELVIATDSDDTGAGHAAGNRLARDAHARGWNVSLMPAPDGQDWNDVLRGGVVA</sequence>
<dbReference type="Pfam" id="PF13362">
    <property type="entry name" value="Toprim_3"/>
    <property type="match status" value="1"/>
</dbReference>
<accession>A0A1X7BXV0</accession>
<dbReference type="OrthoDB" id="9811157at2"/>
<reference evidence="3 4" key="1">
    <citation type="submission" date="2017-03" db="EMBL/GenBank/DDBJ databases">
        <authorList>
            <person name="Afonso C.L."/>
            <person name="Miller P.J."/>
            <person name="Scott M.A."/>
            <person name="Spackman E."/>
            <person name="Goraichik I."/>
            <person name="Dimitrov K.M."/>
            <person name="Suarez D.L."/>
            <person name="Swayne D.E."/>
        </authorList>
    </citation>
    <scope>NUCLEOTIDE SEQUENCE [LARGE SCALE GENOMIC DNA]</scope>
    <source>
        <strain evidence="3 4">CECT 7745</strain>
    </source>
</reference>
<organism evidence="3 4">
    <name type="scientific">Roseovarius aestuarii</name>
    <dbReference type="NCBI Taxonomy" id="475083"/>
    <lineage>
        <taxon>Bacteria</taxon>
        <taxon>Pseudomonadati</taxon>
        <taxon>Pseudomonadota</taxon>
        <taxon>Alphaproteobacteria</taxon>
        <taxon>Rhodobacterales</taxon>
        <taxon>Roseobacteraceae</taxon>
        <taxon>Roseovarius</taxon>
    </lineage>
</organism>
<dbReference type="InterPro" id="IPR006171">
    <property type="entry name" value="TOPRIM_dom"/>
</dbReference>
<gene>
    <name evidence="3" type="ORF">ROA7745_04186</name>
</gene>
<dbReference type="Proteomes" id="UP000193224">
    <property type="component" value="Unassembled WGS sequence"/>
</dbReference>
<dbReference type="EMBL" id="FWXB01000024">
    <property type="protein sequence ID" value="SMC14320.1"/>
    <property type="molecule type" value="Genomic_DNA"/>
</dbReference>
<evidence type="ECO:0000313" key="3">
    <source>
        <dbReference type="EMBL" id="SMC14320.1"/>
    </source>
</evidence>
<dbReference type="AlphaFoldDB" id="A0A1X7BXV0"/>
<proteinExistence type="predicted"/>
<evidence type="ECO:0000313" key="4">
    <source>
        <dbReference type="Proteomes" id="UP000193224"/>
    </source>
</evidence>
<name>A0A1X7BXV0_9RHOB</name>
<evidence type="ECO:0000259" key="1">
    <source>
        <dbReference type="Pfam" id="PF13362"/>
    </source>
</evidence>
<keyword evidence="4" id="KW-1185">Reference proteome</keyword>
<feature type="domain" description="Toprim" evidence="1">
    <location>
        <begin position="193"/>
        <end position="283"/>
    </location>
</feature>
<feature type="domain" description="DUF7146" evidence="2">
    <location>
        <begin position="92"/>
        <end position="186"/>
    </location>
</feature>